<reference evidence="1 2" key="2">
    <citation type="submission" date="2009-02" db="EMBL/GenBank/DDBJ databases">
        <title>Draft genome sequence of Blautia hydrogenotrophica DSM 10507 (Ruminococcus hydrogenotrophicus DSM 10507).</title>
        <authorList>
            <person name="Sudarsanam P."/>
            <person name="Ley R."/>
            <person name="Guruge J."/>
            <person name="Turnbaugh P.J."/>
            <person name="Mahowald M."/>
            <person name="Liep D."/>
            <person name="Gordon J."/>
        </authorList>
    </citation>
    <scope>NUCLEOTIDE SEQUENCE [LARGE SCALE GENOMIC DNA]</scope>
    <source>
        <strain evidence="2">DSM 10507 / JCM 14656 / S5a33</strain>
    </source>
</reference>
<dbReference type="eggNOG" id="COG2315">
    <property type="taxonomic scope" value="Bacteria"/>
</dbReference>
<sequence length="119" mass="14640">MKTREEIIRYCQSFSNVFEDYPFEDKNWTCMRIRKNHRIFAWIYEREGYIWVNVKCDPQWRDFWRTAYESVVPAYHMNKEHWNSLILDGEIPEEEVRRMIAESYDLCQGKSSQKNGSRE</sequence>
<evidence type="ECO:0000313" key="2">
    <source>
        <dbReference type="Proteomes" id="UP000003100"/>
    </source>
</evidence>
<accession>C0CRG5</accession>
<keyword evidence="2" id="KW-1185">Reference proteome</keyword>
<dbReference type="GeneID" id="86823294"/>
<dbReference type="PANTHER" id="PTHR35145:SF1">
    <property type="entry name" value="CYTOPLASMIC PROTEIN"/>
    <property type="match status" value="1"/>
</dbReference>
<dbReference type="Pfam" id="PF04237">
    <property type="entry name" value="YjbR"/>
    <property type="match status" value="1"/>
</dbReference>
<dbReference type="PATRIC" id="fig|476272.21.peg.156"/>
<organism evidence="1 2">
    <name type="scientific">Blautia hydrogenotrophica (strain DSM 10507 / JCM 14656 / S5a33)</name>
    <name type="common">Ruminococcus hydrogenotrophicus</name>
    <dbReference type="NCBI Taxonomy" id="476272"/>
    <lineage>
        <taxon>Bacteria</taxon>
        <taxon>Bacillati</taxon>
        <taxon>Bacillota</taxon>
        <taxon>Clostridia</taxon>
        <taxon>Lachnospirales</taxon>
        <taxon>Lachnospiraceae</taxon>
        <taxon>Blautia</taxon>
    </lineage>
</organism>
<dbReference type="HOGENOM" id="CLU_105851_5_1_9"/>
<evidence type="ECO:0008006" key="3">
    <source>
        <dbReference type="Google" id="ProtNLM"/>
    </source>
</evidence>
<name>C0CRG5_BLAHS</name>
<reference evidence="1 2" key="1">
    <citation type="submission" date="2009-01" db="EMBL/GenBank/DDBJ databases">
        <authorList>
            <person name="Fulton L."/>
            <person name="Clifton S."/>
            <person name="Fulton B."/>
            <person name="Xu J."/>
            <person name="Minx P."/>
            <person name="Pepin K.H."/>
            <person name="Johnson M."/>
            <person name="Bhonagiri V."/>
            <person name="Nash W.E."/>
            <person name="Mardis E.R."/>
            <person name="Wilson R.K."/>
        </authorList>
    </citation>
    <scope>NUCLEOTIDE SEQUENCE [LARGE SCALE GENOMIC DNA]</scope>
    <source>
        <strain evidence="2">DSM 10507 / JCM 14656 / S5a33</strain>
    </source>
</reference>
<proteinExistence type="predicted"/>
<protein>
    <recommendedName>
        <fullName evidence="3">MmcQ/YjbR family DNA-binding protein</fullName>
    </recommendedName>
</protein>
<dbReference type="InterPro" id="IPR058532">
    <property type="entry name" value="YjbR/MT2646/Rv2570-like"/>
</dbReference>
<dbReference type="InterPro" id="IPR007351">
    <property type="entry name" value="YjbR"/>
</dbReference>
<comment type="caution">
    <text evidence="1">The sequence shown here is derived from an EMBL/GenBank/DDBJ whole genome shotgun (WGS) entry which is preliminary data.</text>
</comment>
<dbReference type="EMBL" id="ACBZ01000187">
    <property type="protein sequence ID" value="EEG47580.1"/>
    <property type="molecule type" value="Genomic_DNA"/>
</dbReference>
<dbReference type="SUPFAM" id="SSF142906">
    <property type="entry name" value="YjbR-like"/>
    <property type="match status" value="1"/>
</dbReference>
<gene>
    <name evidence="1" type="ORF">RUMHYD_03479</name>
</gene>
<evidence type="ECO:0000313" key="1">
    <source>
        <dbReference type="EMBL" id="EEG47580.1"/>
    </source>
</evidence>
<dbReference type="Proteomes" id="UP000003100">
    <property type="component" value="Unassembled WGS sequence"/>
</dbReference>
<dbReference type="AlphaFoldDB" id="C0CRG5"/>
<dbReference type="InterPro" id="IPR038056">
    <property type="entry name" value="YjbR-like_sf"/>
</dbReference>
<dbReference type="Gene3D" id="3.90.1150.30">
    <property type="match status" value="1"/>
</dbReference>
<dbReference type="PANTHER" id="PTHR35145">
    <property type="entry name" value="CYTOPLASMIC PROTEIN-RELATED"/>
    <property type="match status" value="1"/>
</dbReference>
<dbReference type="RefSeq" id="WP_005951870.1">
    <property type="nucleotide sequence ID" value="NZ_CP136423.1"/>
</dbReference>